<evidence type="ECO:0000313" key="3">
    <source>
        <dbReference type="EMBL" id="TWU55575.1"/>
    </source>
</evidence>
<evidence type="ECO:0000256" key="1">
    <source>
        <dbReference type="SAM" id="SignalP"/>
    </source>
</evidence>
<keyword evidence="1" id="KW-0732">Signal</keyword>
<evidence type="ECO:0000313" key="4">
    <source>
        <dbReference type="Proteomes" id="UP000317977"/>
    </source>
</evidence>
<dbReference type="Pfam" id="PF13360">
    <property type="entry name" value="PQQ_2"/>
    <property type="match status" value="1"/>
</dbReference>
<dbReference type="InterPro" id="IPR011047">
    <property type="entry name" value="Quinoprotein_ADH-like_sf"/>
</dbReference>
<keyword evidence="4" id="KW-1185">Reference proteome</keyword>
<feature type="domain" description="Pyrrolo-quinoline quinone repeat" evidence="2">
    <location>
        <begin position="82"/>
        <end position="337"/>
    </location>
</feature>
<reference evidence="3 4" key="1">
    <citation type="submission" date="2019-02" db="EMBL/GenBank/DDBJ databases">
        <title>Deep-cultivation of Planctomycetes and their phenomic and genomic characterization uncovers novel biology.</title>
        <authorList>
            <person name="Wiegand S."/>
            <person name="Jogler M."/>
            <person name="Boedeker C."/>
            <person name="Pinto D."/>
            <person name="Vollmers J."/>
            <person name="Rivas-Marin E."/>
            <person name="Kohn T."/>
            <person name="Peeters S.H."/>
            <person name="Heuer A."/>
            <person name="Rast P."/>
            <person name="Oberbeckmann S."/>
            <person name="Bunk B."/>
            <person name="Jeske O."/>
            <person name="Meyerdierks A."/>
            <person name="Storesund J.E."/>
            <person name="Kallscheuer N."/>
            <person name="Luecker S."/>
            <person name="Lage O.M."/>
            <person name="Pohl T."/>
            <person name="Merkel B.J."/>
            <person name="Hornburger P."/>
            <person name="Mueller R.-W."/>
            <person name="Bruemmer F."/>
            <person name="Labrenz M."/>
            <person name="Spormann A.M."/>
            <person name="Op Den Camp H."/>
            <person name="Overmann J."/>
            <person name="Amann R."/>
            <person name="Jetten M.S.M."/>
            <person name="Mascher T."/>
            <person name="Medema M.H."/>
            <person name="Devos D.P."/>
            <person name="Kaster A.-K."/>
            <person name="Ovreas L."/>
            <person name="Rohde M."/>
            <person name="Galperin M.Y."/>
            <person name="Jogler C."/>
        </authorList>
    </citation>
    <scope>NUCLEOTIDE SEQUENCE [LARGE SCALE GENOMIC DNA]</scope>
    <source>
        <strain evidence="3 4">Poly59</strain>
    </source>
</reference>
<accession>A0A5C6F363</accession>
<comment type="caution">
    <text evidence="3">The sequence shown here is derived from an EMBL/GenBank/DDBJ whole genome shotgun (WGS) entry which is preliminary data.</text>
</comment>
<feature type="signal peptide" evidence="1">
    <location>
        <begin position="1"/>
        <end position="17"/>
    </location>
</feature>
<dbReference type="EMBL" id="SJPX01000002">
    <property type="protein sequence ID" value="TWU55575.1"/>
    <property type="molecule type" value="Genomic_DNA"/>
</dbReference>
<protein>
    <submittedName>
        <fullName evidence="3">Outer membrane protein assembly factor BamB</fullName>
    </submittedName>
</protein>
<sequence precursor="true">MRQLLSLVLLLSTVTLSGVEPSGVWNQWRGPTRDSQLPGAKWPGKLQENLQLVWEKPLSPSYSGPVVSDGLVFTTETIGKQDERVTAFRLSSGEVAWSAQWPGSMTIPFFAAANGDWIRSTPACTQSHLVVMGMRDVLVCLKPKTGEEIWRVNFPESMKTPMPAFGAVCSPLIDDDAVYVQTGGGVVKLNLDDGSLVWKTLENGADMMSSGAFSSPVIATIADVRQLVVQTRTELCGVDLQSGEVFWKEPIEAFRGMNILTPLVFGNRVFTAAHSGKSQLFEVTRSAENDWGVNELWSQNLQGYMSSPVLIDDTIYLHMKNQRVAALAVEDGTNRWTSSPFGKYWSMVSNGDDILALDSSGELRLIDVDESQLKITDEVKVADDSWAHVAVLDGLVIVRDLTALKVYRWK</sequence>
<name>A0A5C6F363_9BACT</name>
<feature type="chain" id="PRO_5022885101" evidence="1">
    <location>
        <begin position="18"/>
        <end position="410"/>
    </location>
</feature>
<dbReference type="InterPro" id="IPR015943">
    <property type="entry name" value="WD40/YVTN_repeat-like_dom_sf"/>
</dbReference>
<dbReference type="PANTHER" id="PTHR34512:SF30">
    <property type="entry name" value="OUTER MEMBRANE PROTEIN ASSEMBLY FACTOR BAMB"/>
    <property type="match status" value="1"/>
</dbReference>
<dbReference type="RefSeq" id="WP_146533745.1">
    <property type="nucleotide sequence ID" value="NZ_SJPX01000002.1"/>
</dbReference>
<dbReference type="SUPFAM" id="SSF50998">
    <property type="entry name" value="Quinoprotein alcohol dehydrogenase-like"/>
    <property type="match status" value="1"/>
</dbReference>
<dbReference type="SMART" id="SM00564">
    <property type="entry name" value="PQQ"/>
    <property type="match status" value="4"/>
</dbReference>
<organism evidence="3 4">
    <name type="scientific">Rubripirellula reticaptiva</name>
    <dbReference type="NCBI Taxonomy" id="2528013"/>
    <lineage>
        <taxon>Bacteria</taxon>
        <taxon>Pseudomonadati</taxon>
        <taxon>Planctomycetota</taxon>
        <taxon>Planctomycetia</taxon>
        <taxon>Pirellulales</taxon>
        <taxon>Pirellulaceae</taxon>
        <taxon>Rubripirellula</taxon>
    </lineage>
</organism>
<dbReference type="AlphaFoldDB" id="A0A5C6F363"/>
<dbReference type="Gene3D" id="2.130.10.10">
    <property type="entry name" value="YVTN repeat-like/Quinoprotein amine dehydrogenase"/>
    <property type="match status" value="1"/>
</dbReference>
<proteinExistence type="predicted"/>
<dbReference type="InterPro" id="IPR002372">
    <property type="entry name" value="PQQ_rpt_dom"/>
</dbReference>
<dbReference type="Proteomes" id="UP000317977">
    <property type="component" value="Unassembled WGS sequence"/>
</dbReference>
<evidence type="ECO:0000259" key="2">
    <source>
        <dbReference type="Pfam" id="PF13360"/>
    </source>
</evidence>
<dbReference type="InterPro" id="IPR018391">
    <property type="entry name" value="PQQ_b-propeller_rpt"/>
</dbReference>
<dbReference type="PANTHER" id="PTHR34512">
    <property type="entry name" value="CELL SURFACE PROTEIN"/>
    <property type="match status" value="1"/>
</dbReference>
<dbReference type="OrthoDB" id="246101at2"/>
<gene>
    <name evidence="3" type="primary">bamB_3</name>
    <name evidence="3" type="ORF">Poly59_18750</name>
</gene>